<accession>A0A5C8P8A9</accession>
<reference evidence="1 2" key="1">
    <citation type="submission" date="2019-06" db="EMBL/GenBank/DDBJ databases">
        <title>New taxonomy in bacterial strain CC-CFT640, isolated from vineyard.</title>
        <authorList>
            <person name="Lin S.-Y."/>
            <person name="Tsai C.-F."/>
            <person name="Young C.-C."/>
        </authorList>
    </citation>
    <scope>NUCLEOTIDE SEQUENCE [LARGE SCALE GENOMIC DNA]</scope>
    <source>
        <strain evidence="1 2">CC-CFT640</strain>
    </source>
</reference>
<keyword evidence="2" id="KW-1185">Reference proteome</keyword>
<dbReference type="OrthoDB" id="3734119at2"/>
<sequence>MPASSKTTSNATRRYRERMRALGFRQVNLWLPDTRSPAFVKECRRQSRLASQRHDDVDALLDEALSDVEGWTR</sequence>
<dbReference type="EMBL" id="VDUZ01000074">
    <property type="protein sequence ID" value="TXL69694.1"/>
    <property type="molecule type" value="Genomic_DNA"/>
</dbReference>
<proteinExistence type="predicted"/>
<protein>
    <submittedName>
        <fullName evidence="1">DUF3018 family protein</fullName>
    </submittedName>
</protein>
<evidence type="ECO:0000313" key="2">
    <source>
        <dbReference type="Proteomes" id="UP000321638"/>
    </source>
</evidence>
<comment type="caution">
    <text evidence="1">The sequence shown here is derived from an EMBL/GenBank/DDBJ whole genome shotgun (WGS) entry which is preliminary data.</text>
</comment>
<dbReference type="RefSeq" id="WP_147852199.1">
    <property type="nucleotide sequence ID" value="NZ_VDUZ01000074.1"/>
</dbReference>
<evidence type="ECO:0000313" key="1">
    <source>
        <dbReference type="EMBL" id="TXL69694.1"/>
    </source>
</evidence>
<dbReference type="AlphaFoldDB" id="A0A5C8P8A9"/>
<organism evidence="1 2">
    <name type="scientific">Vineibacter terrae</name>
    <dbReference type="NCBI Taxonomy" id="2586908"/>
    <lineage>
        <taxon>Bacteria</taxon>
        <taxon>Pseudomonadati</taxon>
        <taxon>Pseudomonadota</taxon>
        <taxon>Alphaproteobacteria</taxon>
        <taxon>Hyphomicrobiales</taxon>
        <taxon>Vineibacter</taxon>
    </lineage>
</organism>
<dbReference type="InterPro" id="IPR021558">
    <property type="entry name" value="MazE-like"/>
</dbReference>
<name>A0A5C8P8A9_9HYPH</name>
<dbReference type="Pfam" id="PF11455">
    <property type="entry name" value="MazE-like"/>
    <property type="match status" value="1"/>
</dbReference>
<dbReference type="Proteomes" id="UP000321638">
    <property type="component" value="Unassembled WGS sequence"/>
</dbReference>
<gene>
    <name evidence="1" type="ORF">FHP25_37815</name>
</gene>